<evidence type="ECO:0000313" key="4">
    <source>
        <dbReference type="Proteomes" id="UP000570361"/>
    </source>
</evidence>
<reference evidence="3 4" key="1">
    <citation type="submission" date="2020-08" db="EMBL/GenBank/DDBJ databases">
        <title>Genomic Encyclopedia of Type Strains, Phase III (KMG-III): the genomes of soil and plant-associated and newly described type strains.</title>
        <authorList>
            <person name="Whitman W."/>
        </authorList>
    </citation>
    <scope>NUCLEOTIDE SEQUENCE [LARGE SCALE GENOMIC DNA]</scope>
    <source>
        <strain evidence="3 4">CECT 5862</strain>
    </source>
</reference>
<dbReference type="Pfam" id="PF12172">
    <property type="entry name" value="zf-ChsH2"/>
    <property type="match status" value="1"/>
</dbReference>
<dbReference type="AlphaFoldDB" id="A0A7W5B260"/>
<dbReference type="RefSeq" id="WP_183602889.1">
    <property type="nucleotide sequence ID" value="NZ_JACHXK010000014.1"/>
</dbReference>
<dbReference type="InterPro" id="IPR022002">
    <property type="entry name" value="ChsH2_Znr"/>
</dbReference>
<evidence type="ECO:0000259" key="2">
    <source>
        <dbReference type="Pfam" id="PF12172"/>
    </source>
</evidence>
<dbReference type="InterPro" id="IPR052513">
    <property type="entry name" value="Thioester_dehydratase-like"/>
</dbReference>
<dbReference type="Proteomes" id="UP000570361">
    <property type="component" value="Unassembled WGS sequence"/>
</dbReference>
<dbReference type="EMBL" id="JACHXK010000014">
    <property type="protein sequence ID" value="MBB3112779.1"/>
    <property type="molecule type" value="Genomic_DNA"/>
</dbReference>
<dbReference type="SUPFAM" id="SSF50249">
    <property type="entry name" value="Nucleic acid-binding proteins"/>
    <property type="match status" value="1"/>
</dbReference>
<evidence type="ECO:0000259" key="1">
    <source>
        <dbReference type="Pfam" id="PF01796"/>
    </source>
</evidence>
<dbReference type="Pfam" id="PF01796">
    <property type="entry name" value="OB_ChsH2_C"/>
    <property type="match status" value="1"/>
</dbReference>
<gene>
    <name evidence="3" type="ORF">FHS18_004881</name>
</gene>
<accession>A0A7W5B260</accession>
<keyword evidence="4" id="KW-1185">Reference proteome</keyword>
<dbReference type="InterPro" id="IPR012340">
    <property type="entry name" value="NA-bd_OB-fold"/>
</dbReference>
<comment type="caution">
    <text evidence="3">The sequence shown here is derived from an EMBL/GenBank/DDBJ whole genome shotgun (WGS) entry which is preliminary data.</text>
</comment>
<proteinExistence type="predicted"/>
<dbReference type="PANTHER" id="PTHR34075">
    <property type="entry name" value="BLR3430 PROTEIN"/>
    <property type="match status" value="1"/>
</dbReference>
<organism evidence="3 4">
    <name type="scientific">Paenibacillus phyllosphaerae</name>
    <dbReference type="NCBI Taxonomy" id="274593"/>
    <lineage>
        <taxon>Bacteria</taxon>
        <taxon>Bacillati</taxon>
        <taxon>Bacillota</taxon>
        <taxon>Bacilli</taxon>
        <taxon>Bacillales</taxon>
        <taxon>Paenibacillaceae</taxon>
        <taxon>Paenibacillus</taxon>
    </lineage>
</organism>
<protein>
    <submittedName>
        <fullName evidence="3">Putative OB-fold protein</fullName>
    </submittedName>
</protein>
<feature type="domain" description="ChsH2 rubredoxin-like zinc ribbon" evidence="2">
    <location>
        <begin position="8"/>
        <end position="29"/>
    </location>
</feature>
<feature type="domain" description="ChsH2 C-terminal OB-fold" evidence="1">
    <location>
        <begin position="34"/>
        <end position="88"/>
    </location>
</feature>
<name>A0A7W5B260_9BACL</name>
<evidence type="ECO:0000313" key="3">
    <source>
        <dbReference type="EMBL" id="MBB3112779.1"/>
    </source>
</evidence>
<dbReference type="PANTHER" id="PTHR34075:SF5">
    <property type="entry name" value="BLR3430 PROTEIN"/>
    <property type="match status" value="1"/>
</dbReference>
<dbReference type="InterPro" id="IPR002878">
    <property type="entry name" value="ChsH2_C"/>
</dbReference>
<sequence length="101" mass="11154">MEMTLYDCEQCQTRSVPPRYVCPKCAGSGLTAIQADGAGTIYSCTTIYVAPERLAAEAPYAIILVDLDEGPRVTARLAQGIPKIGQRVVFNRYEDGVYWFE</sequence>